<sequence length="157" mass="16719">MKLNLLVYGLIATIVVGAGFFIAKDLLAGPGVGDCVAPQANSATLELNELKCTSRQAMFEVAAIGADCPAGDYLVTSDGNEKTCFVLDVGKNMCVKPQQYEDRSEAVDVKTSGACRGGDLKEVTEVIDGTFDKSRCKKPELSLAYSKPARTICMDKL</sequence>
<name>A0A1G9ZSB0_9PSEU</name>
<gene>
    <name evidence="2" type="ORF">SAMN04488074_14137</name>
</gene>
<proteinExistence type="predicted"/>
<keyword evidence="1" id="KW-0812">Transmembrane</keyword>
<dbReference type="EMBL" id="FNET01000041">
    <property type="protein sequence ID" value="SDN24299.1"/>
    <property type="molecule type" value="Genomic_DNA"/>
</dbReference>
<reference evidence="3" key="1">
    <citation type="submission" date="2016-10" db="EMBL/GenBank/DDBJ databases">
        <authorList>
            <person name="Varghese N."/>
            <person name="Submissions S."/>
        </authorList>
    </citation>
    <scope>NUCLEOTIDE SEQUENCE [LARGE SCALE GENOMIC DNA]</scope>
    <source>
        <strain evidence="3">DSM 44796</strain>
    </source>
</reference>
<keyword evidence="1" id="KW-0472">Membrane</keyword>
<evidence type="ECO:0000256" key="1">
    <source>
        <dbReference type="SAM" id="Phobius"/>
    </source>
</evidence>
<evidence type="ECO:0000313" key="3">
    <source>
        <dbReference type="Proteomes" id="UP000199682"/>
    </source>
</evidence>
<dbReference type="RefSeq" id="WP_090015398.1">
    <property type="nucleotide sequence ID" value="NZ_FNET01000041.1"/>
</dbReference>
<evidence type="ECO:0000313" key="2">
    <source>
        <dbReference type="EMBL" id="SDN24299.1"/>
    </source>
</evidence>
<dbReference type="Proteomes" id="UP000199682">
    <property type="component" value="Unassembled WGS sequence"/>
</dbReference>
<organism evidence="2 3">
    <name type="scientific">Lentzea albidocapillata subsp. violacea</name>
    <dbReference type="NCBI Taxonomy" id="128104"/>
    <lineage>
        <taxon>Bacteria</taxon>
        <taxon>Bacillati</taxon>
        <taxon>Actinomycetota</taxon>
        <taxon>Actinomycetes</taxon>
        <taxon>Pseudonocardiales</taxon>
        <taxon>Pseudonocardiaceae</taxon>
        <taxon>Lentzea</taxon>
    </lineage>
</organism>
<feature type="transmembrane region" description="Helical" evidence="1">
    <location>
        <begin position="6"/>
        <end position="23"/>
    </location>
</feature>
<accession>A0A1G9ZSB0</accession>
<protein>
    <submittedName>
        <fullName evidence="2">Uncharacterized protein</fullName>
    </submittedName>
</protein>
<dbReference type="AlphaFoldDB" id="A0A1G9ZSB0"/>
<keyword evidence="1" id="KW-1133">Transmembrane helix</keyword>